<protein>
    <submittedName>
        <fullName evidence="2">Uncharacterized protein</fullName>
    </submittedName>
</protein>
<reference evidence="2 3" key="1">
    <citation type="journal article" date="2016" name="Nat. Commun.">
        <title>Thousands of microbial genomes shed light on interconnected biogeochemical processes in an aquifer system.</title>
        <authorList>
            <person name="Anantharaman K."/>
            <person name="Brown C.T."/>
            <person name="Hug L.A."/>
            <person name="Sharon I."/>
            <person name="Castelle C.J."/>
            <person name="Probst A.J."/>
            <person name="Thomas B.C."/>
            <person name="Singh A."/>
            <person name="Wilkins M.J."/>
            <person name="Karaoz U."/>
            <person name="Brodie E.L."/>
            <person name="Williams K.H."/>
            <person name="Hubbard S.S."/>
            <person name="Banfield J.F."/>
        </authorList>
    </citation>
    <scope>NUCLEOTIDE SEQUENCE [LARGE SCALE GENOMIC DNA]</scope>
</reference>
<dbReference type="EMBL" id="MFLJ01000030">
    <property type="protein sequence ID" value="OGG64206.1"/>
    <property type="molecule type" value="Genomic_DNA"/>
</dbReference>
<dbReference type="AlphaFoldDB" id="A0A1F6DS40"/>
<name>A0A1F6DS40_9BACT</name>
<dbReference type="Proteomes" id="UP000177232">
    <property type="component" value="Unassembled WGS sequence"/>
</dbReference>
<organism evidence="2 3">
    <name type="scientific">Candidatus Kaiserbacteria bacterium RIFCSPHIGHO2_02_FULL_55_17</name>
    <dbReference type="NCBI Taxonomy" id="1798496"/>
    <lineage>
        <taxon>Bacteria</taxon>
        <taxon>Candidatus Kaiseribacteriota</taxon>
    </lineage>
</organism>
<keyword evidence="1" id="KW-1133">Transmembrane helix</keyword>
<sequence length="114" mass="12039">MTMKTVFEHIEHVKGKPHHIRKKVAFTAAVVVTAFIALVWLVGSLSLGAFALEGSSFADATEQGKIDVTNTADTTSALAGAAAALQKEDAPARIEIVDTAPPKQKKAEPTVIPF</sequence>
<evidence type="ECO:0000256" key="1">
    <source>
        <dbReference type="SAM" id="Phobius"/>
    </source>
</evidence>
<dbReference type="STRING" id="1798496.A3C94_03195"/>
<accession>A0A1F6DS40</accession>
<comment type="caution">
    <text evidence="2">The sequence shown here is derived from an EMBL/GenBank/DDBJ whole genome shotgun (WGS) entry which is preliminary data.</text>
</comment>
<evidence type="ECO:0000313" key="2">
    <source>
        <dbReference type="EMBL" id="OGG64206.1"/>
    </source>
</evidence>
<evidence type="ECO:0000313" key="3">
    <source>
        <dbReference type="Proteomes" id="UP000177232"/>
    </source>
</evidence>
<proteinExistence type="predicted"/>
<gene>
    <name evidence="2" type="ORF">A3C94_03195</name>
</gene>
<keyword evidence="1" id="KW-0812">Transmembrane</keyword>
<keyword evidence="1" id="KW-0472">Membrane</keyword>
<feature type="transmembrane region" description="Helical" evidence="1">
    <location>
        <begin position="24"/>
        <end position="52"/>
    </location>
</feature>